<sequence>MALPSPKGSAVAEFSLKMYSGLATTREYEGRILSLFVVVERTKSNRTKSNRTQVRLNFNPFIAIDSPWFSKDIPTVFVSLANPYHLIDVPYVSTFINGYSDNTYTVDAIVEKMMGNSAFKGINPVDPYCGNRWDVHLYD</sequence>
<dbReference type="Gene3D" id="3.40.50.1700">
    <property type="entry name" value="Glycoside hydrolase family 3 C-terminal domain"/>
    <property type="match status" value="1"/>
</dbReference>
<dbReference type="Proteomes" id="UP000040576">
    <property type="component" value="Unassembled WGS sequence"/>
</dbReference>
<protein>
    <submittedName>
        <fullName evidence="2">Uncharacterized protein</fullName>
    </submittedName>
</protein>
<keyword evidence="3" id="KW-1185">Reference proteome</keyword>
<reference evidence="2 3" key="1">
    <citation type="submission" date="2014-07" db="EMBL/GenBank/DDBJ databases">
        <authorList>
            <person name="Wibberg Daniel"/>
        </authorList>
    </citation>
    <scope>NUCLEOTIDE SEQUENCE [LARGE SCALE GENOMIC DNA]</scope>
</reference>
<gene>
    <name evidence="2" type="ORF">BT1A1_2521</name>
</gene>
<dbReference type="GO" id="GO:0005975">
    <property type="term" value="P:carbohydrate metabolic process"/>
    <property type="evidence" value="ECO:0007669"/>
    <property type="project" value="InterPro"/>
</dbReference>
<accession>A0A090KUG9</accession>
<organism evidence="2 3">
    <name type="scientific">Caldibacillus thermoamylovorans</name>
    <dbReference type="NCBI Taxonomy" id="35841"/>
    <lineage>
        <taxon>Bacteria</taxon>
        <taxon>Bacillati</taxon>
        <taxon>Bacillota</taxon>
        <taxon>Bacilli</taxon>
        <taxon>Bacillales</taxon>
        <taxon>Bacillaceae</taxon>
        <taxon>Caldibacillus</taxon>
    </lineage>
</organism>
<dbReference type="AlphaFoldDB" id="A0A090KUG9"/>
<dbReference type="EMBL" id="CCRF01000069">
    <property type="protein sequence ID" value="CEE02339.1"/>
    <property type="molecule type" value="Genomic_DNA"/>
</dbReference>
<proteinExistence type="predicted"/>
<dbReference type="GO" id="GO:0004553">
    <property type="term" value="F:hydrolase activity, hydrolyzing O-glycosyl compounds"/>
    <property type="evidence" value="ECO:0007669"/>
    <property type="project" value="InterPro"/>
</dbReference>
<name>A0A090KUG9_9BACI</name>
<evidence type="ECO:0000313" key="2">
    <source>
        <dbReference type="EMBL" id="CEE02339.1"/>
    </source>
</evidence>
<evidence type="ECO:0000256" key="1">
    <source>
        <dbReference type="ARBA" id="ARBA00022801"/>
    </source>
</evidence>
<evidence type="ECO:0000313" key="3">
    <source>
        <dbReference type="Proteomes" id="UP000040576"/>
    </source>
</evidence>
<keyword evidence="1" id="KW-0378">Hydrolase</keyword>
<dbReference type="RefSeq" id="WP_034771742.1">
    <property type="nucleotide sequence ID" value="NZ_CCRF01000069.1"/>
</dbReference>
<dbReference type="InterPro" id="IPR036881">
    <property type="entry name" value="Glyco_hydro_3_C_sf"/>
</dbReference>